<evidence type="ECO:0000313" key="1">
    <source>
        <dbReference type="EMBL" id="XAN05964.1"/>
    </source>
</evidence>
<dbReference type="EMBL" id="CP154795">
    <property type="protein sequence ID" value="XAN05964.1"/>
    <property type="molecule type" value="Genomic_DNA"/>
</dbReference>
<name>A0ABZ3FLL5_9ACTN</name>
<organism evidence="1 2">
    <name type="scientific">Ammonicoccus fulvus</name>
    <dbReference type="NCBI Taxonomy" id="3138240"/>
    <lineage>
        <taxon>Bacteria</taxon>
        <taxon>Bacillati</taxon>
        <taxon>Actinomycetota</taxon>
        <taxon>Actinomycetes</taxon>
        <taxon>Propionibacteriales</taxon>
        <taxon>Propionibacteriaceae</taxon>
        <taxon>Ammonicoccus</taxon>
    </lineage>
</organism>
<gene>
    <name evidence="1" type="ORF">AADG42_01100</name>
</gene>
<dbReference type="RefSeq" id="WP_425307399.1">
    <property type="nucleotide sequence ID" value="NZ_CP154795.1"/>
</dbReference>
<reference evidence="1 2" key="1">
    <citation type="submission" date="2024-04" db="EMBL/GenBank/DDBJ databases">
        <title>Isolation of an actinomycete strain from pig manure.</title>
        <authorList>
            <person name="Gong T."/>
            <person name="Yu Z."/>
            <person name="An M."/>
            <person name="Wei C."/>
            <person name="Yang W."/>
            <person name="Liu L."/>
        </authorList>
    </citation>
    <scope>NUCLEOTIDE SEQUENCE [LARGE SCALE GENOMIC DNA]</scope>
    <source>
        <strain evidence="1 2">ZF39</strain>
    </source>
</reference>
<keyword evidence="2" id="KW-1185">Reference proteome</keyword>
<accession>A0ABZ3FLL5</accession>
<protein>
    <submittedName>
        <fullName evidence="1">Uncharacterized protein</fullName>
    </submittedName>
</protein>
<evidence type="ECO:0000313" key="2">
    <source>
        <dbReference type="Proteomes" id="UP001442841"/>
    </source>
</evidence>
<proteinExistence type="predicted"/>
<dbReference type="Proteomes" id="UP001442841">
    <property type="component" value="Chromosome"/>
</dbReference>
<sequence length="114" mass="12933">MLSERVQARIVRDFGRVRRADVAQLLESLDWHSIGDSDEARERIHTAILVAAAGDPRRLPEAASLAWLDYRDLLMATGLEGADWRTRVDAELGPSPRRPLRRLLWSLRKPPRGA</sequence>